<organism evidence="1">
    <name type="scientific">Haemonchus placei</name>
    <name type="common">Barber's pole worm</name>
    <dbReference type="NCBI Taxonomy" id="6290"/>
    <lineage>
        <taxon>Eukaryota</taxon>
        <taxon>Metazoa</taxon>
        <taxon>Ecdysozoa</taxon>
        <taxon>Nematoda</taxon>
        <taxon>Chromadorea</taxon>
        <taxon>Rhabditida</taxon>
        <taxon>Rhabditina</taxon>
        <taxon>Rhabditomorpha</taxon>
        <taxon>Strongyloidea</taxon>
        <taxon>Trichostrongylidae</taxon>
        <taxon>Haemonchus</taxon>
    </lineage>
</organism>
<dbReference type="AlphaFoldDB" id="A0A158QMT7"/>
<accession>A0A158QMT7</accession>
<evidence type="ECO:0000313" key="1">
    <source>
        <dbReference type="WBParaSite" id="HPLM_0000923901-mRNA-1"/>
    </source>
</evidence>
<proteinExistence type="predicted"/>
<reference evidence="1" key="1">
    <citation type="submission" date="2016-04" db="UniProtKB">
        <authorList>
            <consortium name="WormBaseParasite"/>
        </authorList>
    </citation>
    <scope>IDENTIFICATION</scope>
</reference>
<protein>
    <submittedName>
        <fullName evidence="1">C2H2-type domain-containing protein</fullName>
    </submittedName>
</protein>
<sequence length="158" mass="18233">LLTTLKSSPIAAVLLIISLSERSNKRSLDKSVQCPPRGKFKELSQEEAEKYKPWPLLSRQEKNHSEVKKESWVMNNFRFLQKHVSQCDLENINKDPNNYDLFGAVCQLCCVRLPAASEVFKHLALESHQNKVLLECQITGSEFNEYFNRLKNVRLKAV</sequence>
<dbReference type="WBParaSite" id="HPLM_0000923901-mRNA-1">
    <property type="protein sequence ID" value="HPLM_0000923901-mRNA-1"/>
    <property type="gene ID" value="HPLM_0000923901"/>
</dbReference>
<name>A0A158QMT7_HAEPC</name>